<dbReference type="Proteomes" id="UP000627521">
    <property type="component" value="Unassembled WGS sequence"/>
</dbReference>
<proteinExistence type="predicted"/>
<comment type="caution">
    <text evidence="1">The sequence shown here is derived from an EMBL/GenBank/DDBJ whole genome shotgun (WGS) entry which is preliminary data.</text>
</comment>
<dbReference type="Pfam" id="PF01177">
    <property type="entry name" value="Asp_Glu_race"/>
    <property type="match status" value="1"/>
</dbReference>
<dbReference type="EMBL" id="JACXXH010000001">
    <property type="protein sequence ID" value="MBD3861950.1"/>
    <property type="molecule type" value="Genomic_DNA"/>
</dbReference>
<reference evidence="1 2" key="1">
    <citation type="submission" date="2020-09" db="EMBL/GenBank/DDBJ databases">
        <title>Bacillus nautilus sp. nov., Chryseoglobus crepusculi sp. nov, and Psychrobacter noctis sp. nov., isolated from deep-sea sponges from the equatorial Atlantic.</title>
        <authorList>
            <person name="Stennett H.L."/>
            <person name="Williams S.E."/>
        </authorList>
    </citation>
    <scope>NUCLEOTIDE SEQUENCE [LARGE SCALE GENOMIC DNA]</scope>
    <source>
        <strain evidence="1 2">28M-24</strain>
    </source>
</reference>
<keyword evidence="2" id="KW-1185">Reference proteome</keyword>
<dbReference type="SUPFAM" id="SSF53681">
    <property type="entry name" value="Aspartate/glutamate racemase"/>
    <property type="match status" value="2"/>
</dbReference>
<accession>A0ABR8LP10</accession>
<gene>
    <name evidence="1" type="ORF">IEG06_00710</name>
</gene>
<evidence type="ECO:0000313" key="2">
    <source>
        <dbReference type="Proteomes" id="UP000627521"/>
    </source>
</evidence>
<organism evidence="1 2">
    <name type="scientific">Olleya marilimosa</name>
    <dbReference type="NCBI Taxonomy" id="272164"/>
    <lineage>
        <taxon>Bacteria</taxon>
        <taxon>Pseudomonadati</taxon>
        <taxon>Bacteroidota</taxon>
        <taxon>Flavobacteriia</taxon>
        <taxon>Flavobacteriales</taxon>
        <taxon>Flavobacteriaceae</taxon>
    </lineage>
</organism>
<dbReference type="InterPro" id="IPR001920">
    <property type="entry name" value="Asp/Glu_race"/>
</dbReference>
<sequence>MSTLGVLGLGSYSTLFYIKTLNAMYNKKYGGFSTCPFKLLNVDFDAINKLLPNTSNALDTIVKTHLNTLDALKVDNILVPNITLHETIDRLQIKTNVIHAIQETISKITGNNHVNITIFGTLYTMQSNYLTSQFTAQNINIVKASDADMQLIDNLRIAVYNGDTNPKQLNIFNDLLNKYTKNGIVVLACTELSVINTSNSKLVYDMARIQIQAAIKSI</sequence>
<name>A0ABR8LP10_9FLAO</name>
<dbReference type="RefSeq" id="WP_191098666.1">
    <property type="nucleotide sequence ID" value="NZ_JACXXF010000001.1"/>
</dbReference>
<protein>
    <submittedName>
        <fullName evidence="1">Aspartate/glutamate racemase family protein</fullName>
    </submittedName>
</protein>
<dbReference type="InterPro" id="IPR015942">
    <property type="entry name" value="Asp/Glu/hydantoin_racemase"/>
</dbReference>
<dbReference type="Gene3D" id="3.40.50.1860">
    <property type="match status" value="2"/>
</dbReference>
<evidence type="ECO:0000313" key="1">
    <source>
        <dbReference type="EMBL" id="MBD3861950.1"/>
    </source>
</evidence>